<dbReference type="Gene3D" id="3.40.47.10">
    <property type="match status" value="2"/>
</dbReference>
<accession>A0A8J3FV31</accession>
<dbReference type="Proteomes" id="UP000637578">
    <property type="component" value="Unassembled WGS sequence"/>
</dbReference>
<gene>
    <name evidence="5" type="ORF">GCM10012275_34020</name>
</gene>
<comment type="caution">
    <text evidence="5">The sequence shown here is derived from an EMBL/GenBank/DDBJ whole genome shotgun (WGS) entry which is preliminary data.</text>
</comment>
<dbReference type="GO" id="GO:0006633">
    <property type="term" value="P:fatty acid biosynthetic process"/>
    <property type="evidence" value="ECO:0007669"/>
    <property type="project" value="InterPro"/>
</dbReference>
<reference evidence="5" key="1">
    <citation type="journal article" date="2014" name="Int. J. Syst. Evol. Microbiol.">
        <title>Complete genome sequence of Corynebacterium casei LMG S-19264T (=DSM 44701T), isolated from a smear-ripened cheese.</title>
        <authorList>
            <consortium name="US DOE Joint Genome Institute (JGI-PGF)"/>
            <person name="Walter F."/>
            <person name="Albersmeier A."/>
            <person name="Kalinowski J."/>
            <person name="Ruckert C."/>
        </authorList>
    </citation>
    <scope>NUCLEOTIDE SEQUENCE</scope>
    <source>
        <strain evidence="5">CGMCC 4.5737</strain>
    </source>
</reference>
<evidence type="ECO:0000256" key="2">
    <source>
        <dbReference type="ARBA" id="ARBA00023315"/>
    </source>
</evidence>
<dbReference type="InterPro" id="IPR016039">
    <property type="entry name" value="Thiolase-like"/>
</dbReference>
<keyword evidence="2" id="KW-0012">Acyltransferase</keyword>
<evidence type="ECO:0000256" key="1">
    <source>
        <dbReference type="ARBA" id="ARBA00022679"/>
    </source>
</evidence>
<evidence type="ECO:0000313" key="5">
    <source>
        <dbReference type="EMBL" id="GGM60055.1"/>
    </source>
</evidence>
<evidence type="ECO:0000313" key="6">
    <source>
        <dbReference type="Proteomes" id="UP000637578"/>
    </source>
</evidence>
<proteinExistence type="predicted"/>
<dbReference type="RefSeq" id="WP_189058786.1">
    <property type="nucleotide sequence ID" value="NZ_BMMK01000015.1"/>
</dbReference>
<name>A0A8J3FV31_9PSEU</name>
<sequence>MTHTRFESIGAYLPSTVVPTRDLVARMKHTPPFDLETVTGIRRRHVHDTTSESYEDSFTMALRAAGECLGRSRYAAADLDVIISTSITRFRGPDRFYFEPSFALMLADELGARSAIHFDVSNACAGMITGVQILDRLIKAGVVRNGMVVSGEQITAIAETAVREITDPYDPQFASLTVGDSAAAAILDESTDENDRIHYVELMTCAEYSHLCIGMPSDANQGIALYTDNQQMHKEDRLRLWPSFQGDLLAKMGRTFADEQFDYVIHHQVGTRFIAKINRFGEAAFGSPMPESPAVVSDTGNTSSTSHFVVLHEYLKAGRVRPGAKFLLVPAASGVVTGCLSATVSSLEV</sequence>
<evidence type="ECO:0000259" key="4">
    <source>
        <dbReference type="Pfam" id="PF08545"/>
    </source>
</evidence>
<organism evidence="5 6">
    <name type="scientific">Longimycelium tulufanense</name>
    <dbReference type="NCBI Taxonomy" id="907463"/>
    <lineage>
        <taxon>Bacteria</taxon>
        <taxon>Bacillati</taxon>
        <taxon>Actinomycetota</taxon>
        <taxon>Actinomycetes</taxon>
        <taxon>Pseudonocardiales</taxon>
        <taxon>Pseudonocardiaceae</taxon>
        <taxon>Longimycelium</taxon>
    </lineage>
</organism>
<dbReference type="InterPro" id="IPR013747">
    <property type="entry name" value="ACP_syn_III_C"/>
</dbReference>
<dbReference type="GO" id="GO:0004315">
    <property type="term" value="F:3-oxoacyl-[acyl-carrier-protein] synthase activity"/>
    <property type="evidence" value="ECO:0007669"/>
    <property type="project" value="InterPro"/>
</dbReference>
<dbReference type="PANTHER" id="PTHR34069">
    <property type="entry name" value="3-OXOACYL-[ACYL-CARRIER-PROTEIN] SYNTHASE 3"/>
    <property type="match status" value="1"/>
</dbReference>
<dbReference type="Pfam" id="PF08545">
    <property type="entry name" value="ACP_syn_III"/>
    <property type="match status" value="1"/>
</dbReference>
<dbReference type="SUPFAM" id="SSF53901">
    <property type="entry name" value="Thiolase-like"/>
    <property type="match status" value="1"/>
</dbReference>
<feature type="domain" description="Beta-ketoacyl-[acyl-carrier-protein] synthase III N-terminal" evidence="4">
    <location>
        <begin position="118"/>
        <end position="202"/>
    </location>
</feature>
<reference evidence="5" key="2">
    <citation type="submission" date="2020-09" db="EMBL/GenBank/DDBJ databases">
        <authorList>
            <person name="Sun Q."/>
            <person name="Zhou Y."/>
        </authorList>
    </citation>
    <scope>NUCLEOTIDE SEQUENCE</scope>
    <source>
        <strain evidence="5">CGMCC 4.5737</strain>
    </source>
</reference>
<dbReference type="AlphaFoldDB" id="A0A8J3FV31"/>
<feature type="domain" description="Beta-ketoacyl-[acyl-carrier-protein] synthase III C-terminal" evidence="3">
    <location>
        <begin position="258"/>
        <end position="340"/>
    </location>
</feature>
<dbReference type="GO" id="GO:0044550">
    <property type="term" value="P:secondary metabolite biosynthetic process"/>
    <property type="evidence" value="ECO:0007669"/>
    <property type="project" value="TreeGrafter"/>
</dbReference>
<dbReference type="PANTHER" id="PTHR34069:SF3">
    <property type="entry name" value="ACYL-COA:ACYL-COA ALKYLTRANSFERASE"/>
    <property type="match status" value="1"/>
</dbReference>
<keyword evidence="1" id="KW-0808">Transferase</keyword>
<protein>
    <submittedName>
        <fullName evidence="5">3-oxoacyl-ACP synthase</fullName>
    </submittedName>
</protein>
<evidence type="ECO:0000259" key="3">
    <source>
        <dbReference type="Pfam" id="PF08541"/>
    </source>
</evidence>
<dbReference type="InterPro" id="IPR013751">
    <property type="entry name" value="ACP_syn_III_N"/>
</dbReference>
<keyword evidence="6" id="KW-1185">Reference proteome</keyword>
<dbReference type="EMBL" id="BMMK01000015">
    <property type="protein sequence ID" value="GGM60055.1"/>
    <property type="molecule type" value="Genomic_DNA"/>
</dbReference>
<dbReference type="Pfam" id="PF08541">
    <property type="entry name" value="ACP_syn_III_C"/>
    <property type="match status" value="1"/>
</dbReference>